<name>A0A0J6WUT7_9FIRM</name>
<proteinExistence type="predicted"/>
<dbReference type="OrthoDB" id="3035670at2"/>
<dbReference type="InParanoid" id="A0A0J6WUT7"/>
<keyword evidence="2" id="KW-0812">Transmembrane</keyword>
<accession>A0A0J6WUT7</accession>
<gene>
    <name evidence="3" type="ORF">AB840_08805</name>
</gene>
<keyword evidence="4" id="KW-1185">Reference proteome</keyword>
<sequence length="157" mass="18307">MDEKMDESLEDEYVAQQEIEPQEQSAELDWEEEKRQELEKSVSVLLVDISETLRFLSEQVTRLDEATKNLPKMIDTLTATTATVQCIASELPTMVREQCLEEYKKIFDNAVKNYKQMQKAADKWQKSVEQEHDGRFRLITISAIVTPVLLFLNMIFK</sequence>
<protein>
    <submittedName>
        <fullName evidence="3">Uncharacterized protein</fullName>
    </submittedName>
</protein>
<dbReference type="AlphaFoldDB" id="A0A0J6WUT7"/>
<keyword evidence="2" id="KW-0472">Membrane</keyword>
<dbReference type="Gene3D" id="1.10.287.510">
    <property type="entry name" value="Helix hairpin bin"/>
    <property type="match status" value="1"/>
</dbReference>
<evidence type="ECO:0000256" key="1">
    <source>
        <dbReference type="SAM" id="MobiDB-lite"/>
    </source>
</evidence>
<dbReference type="EMBL" id="LEKT01000026">
    <property type="protein sequence ID" value="KMO86314.1"/>
    <property type="molecule type" value="Genomic_DNA"/>
</dbReference>
<reference evidence="3 4" key="1">
    <citation type="submission" date="2015-06" db="EMBL/GenBank/DDBJ databases">
        <title>Draft genome sequence of beer spoilage bacterium Megasphaera cerevisiae type strain 20462.</title>
        <authorList>
            <person name="Kutumbaka K."/>
            <person name="Pasmowitz J."/>
            <person name="Mategko J."/>
            <person name="Reyes D."/>
            <person name="Friedrich A."/>
            <person name="Han S."/>
            <person name="Martens-Habbena W."/>
            <person name="Neal-McKinney J."/>
            <person name="Janagama H.K."/>
            <person name="Nadala C."/>
            <person name="Samadpour M."/>
        </authorList>
    </citation>
    <scope>NUCLEOTIDE SEQUENCE [LARGE SCALE GENOMIC DNA]</scope>
    <source>
        <strain evidence="3 4">DSM 20462</strain>
    </source>
</reference>
<evidence type="ECO:0000256" key="2">
    <source>
        <dbReference type="SAM" id="Phobius"/>
    </source>
</evidence>
<dbReference type="RefSeq" id="WP_048514468.1">
    <property type="nucleotide sequence ID" value="NZ_FUXD01000028.1"/>
</dbReference>
<keyword evidence="2" id="KW-1133">Transmembrane helix</keyword>
<dbReference type="Proteomes" id="UP000036503">
    <property type="component" value="Unassembled WGS sequence"/>
</dbReference>
<dbReference type="STRING" id="39029.BSR42_10225"/>
<feature type="region of interest" description="Disordered" evidence="1">
    <location>
        <begin position="1"/>
        <end position="29"/>
    </location>
</feature>
<evidence type="ECO:0000313" key="3">
    <source>
        <dbReference type="EMBL" id="KMO86314.1"/>
    </source>
</evidence>
<comment type="caution">
    <text evidence="3">The sequence shown here is derived from an EMBL/GenBank/DDBJ whole genome shotgun (WGS) entry which is preliminary data.</text>
</comment>
<feature type="transmembrane region" description="Helical" evidence="2">
    <location>
        <begin position="136"/>
        <end position="156"/>
    </location>
</feature>
<dbReference type="PATRIC" id="fig|1122219.3.peg.1463"/>
<organism evidence="3 4">
    <name type="scientific">Megasphaera cerevisiae DSM 20462</name>
    <dbReference type="NCBI Taxonomy" id="1122219"/>
    <lineage>
        <taxon>Bacteria</taxon>
        <taxon>Bacillati</taxon>
        <taxon>Bacillota</taxon>
        <taxon>Negativicutes</taxon>
        <taxon>Veillonellales</taxon>
        <taxon>Veillonellaceae</taxon>
        <taxon>Megasphaera</taxon>
    </lineage>
</organism>
<evidence type="ECO:0000313" key="4">
    <source>
        <dbReference type="Proteomes" id="UP000036503"/>
    </source>
</evidence>